<reference evidence="5" key="1">
    <citation type="submission" date="2015-02" db="EMBL/GenBank/DDBJ databases">
        <title>Draft Genome of Frankia sp. CpI1-S.</title>
        <authorList>
            <person name="Oshone R.T."/>
            <person name="Ngom M."/>
            <person name="Ghodhbane-Gtari F."/>
            <person name="Gtari M."/>
            <person name="Morris K."/>
            <person name="Thomas K."/>
            <person name="Sen A."/>
            <person name="Tisa L.S."/>
        </authorList>
    </citation>
    <scope>NUCLEOTIDE SEQUENCE [LARGE SCALE GENOMIC DNA]</scope>
    <source>
        <strain evidence="5">CpI1-S</strain>
    </source>
</reference>
<evidence type="ECO:0000256" key="2">
    <source>
        <dbReference type="ARBA" id="ARBA00023002"/>
    </source>
</evidence>
<dbReference type="InterPro" id="IPR036291">
    <property type="entry name" value="NAD(P)-bd_dom_sf"/>
</dbReference>
<comment type="caution">
    <text evidence="4">The sequence shown here is derived from an EMBL/GenBank/DDBJ whole genome shotgun (WGS) entry which is preliminary data.</text>
</comment>
<evidence type="ECO:0000313" key="4">
    <source>
        <dbReference type="EMBL" id="KJE23323.1"/>
    </source>
</evidence>
<dbReference type="InterPro" id="IPR002347">
    <property type="entry name" value="SDR_fam"/>
</dbReference>
<protein>
    <recommendedName>
        <fullName evidence="6">2-deoxy-D-gluconate 3-dehydrogenase</fullName>
    </recommendedName>
</protein>
<dbReference type="PROSITE" id="PS00061">
    <property type="entry name" value="ADH_SHORT"/>
    <property type="match status" value="1"/>
</dbReference>
<dbReference type="SUPFAM" id="SSF51735">
    <property type="entry name" value="NAD(P)-binding Rossmann-fold domains"/>
    <property type="match status" value="1"/>
</dbReference>
<dbReference type="InterPro" id="IPR020904">
    <property type="entry name" value="Sc_DH/Rdtase_CS"/>
</dbReference>
<comment type="similarity">
    <text evidence="1">Belongs to the short-chain dehydrogenases/reductases (SDR) family.</text>
</comment>
<feature type="compositionally biased region" description="Low complexity" evidence="3">
    <location>
        <begin position="16"/>
        <end position="29"/>
    </location>
</feature>
<gene>
    <name evidence="4" type="ORF">FF36_02281</name>
</gene>
<dbReference type="EMBL" id="JYFN01000014">
    <property type="protein sequence ID" value="KJE23323.1"/>
    <property type="molecule type" value="Genomic_DNA"/>
</dbReference>
<dbReference type="RefSeq" id="WP_242422431.1">
    <property type="nucleotide sequence ID" value="NZ_JYFN01000014.1"/>
</dbReference>
<dbReference type="PRINTS" id="PR00081">
    <property type="entry name" value="GDHRDH"/>
</dbReference>
<organism evidence="4 5">
    <name type="scientific">Frankia torreyi</name>
    <dbReference type="NCBI Taxonomy" id="1856"/>
    <lineage>
        <taxon>Bacteria</taxon>
        <taxon>Bacillati</taxon>
        <taxon>Actinomycetota</taxon>
        <taxon>Actinomycetes</taxon>
        <taxon>Frankiales</taxon>
        <taxon>Frankiaceae</taxon>
        <taxon>Frankia</taxon>
    </lineage>
</organism>
<evidence type="ECO:0000256" key="3">
    <source>
        <dbReference type="SAM" id="MobiDB-lite"/>
    </source>
</evidence>
<reference evidence="4 5" key="2">
    <citation type="journal article" date="2016" name="Genome Announc.">
        <title>Permanent Draft Genome Sequences for Two Variants of Frankia sp. Strain CpI1, the First Frankia Strain Isolated from Root Nodules of Comptonia peregrina.</title>
        <authorList>
            <person name="Oshone R."/>
            <person name="Hurst S.G.IV."/>
            <person name="Abebe-Akele F."/>
            <person name="Simpson S."/>
            <person name="Morris K."/>
            <person name="Thomas W.K."/>
            <person name="Tisa L.S."/>
        </authorList>
    </citation>
    <scope>NUCLEOTIDE SEQUENCE [LARGE SCALE GENOMIC DNA]</scope>
    <source>
        <strain evidence="5">CpI1-S</strain>
    </source>
</reference>
<dbReference type="PANTHER" id="PTHR42760">
    <property type="entry name" value="SHORT-CHAIN DEHYDROGENASES/REDUCTASES FAMILY MEMBER"/>
    <property type="match status" value="1"/>
</dbReference>
<keyword evidence="2 4" id="KW-0560">Oxidoreductase</keyword>
<sequence length="305" mass="30118">MTAVPHDPGPQGGRGTPAVPAAMAGAPASPASPSPASPSPVTPSPVTPSPVTPAPVTGALAGRTVLVTGAGRGLGRAMALGVAGAGATVVAVARTAGELAETAALADPGRVHVLPWDLAAPDTADDLVAGAQRLAGPLHGVVHAAGIQHRAPAADFPADAWQRILTVNLSAPFFLSTAVHRAQAARGESGSHVFIGSLASSIGLRDVAAYAASKAGVLGVVRALAVEWAASGARVNCVAPGYIRTALTEDLFADAERAAWVAGRIPMGRLGEPADLAGAVVFLLAEASAYITGQLINVDGGWLAG</sequence>
<dbReference type="PANTHER" id="PTHR42760:SF5">
    <property type="entry name" value="2-DEHYDRO-3-DEOXY-D-GLUCONATE 5-DEHYDROGENASE"/>
    <property type="match status" value="1"/>
</dbReference>
<evidence type="ECO:0000313" key="5">
    <source>
        <dbReference type="Proteomes" id="UP000032545"/>
    </source>
</evidence>
<dbReference type="PATRIC" id="fig|1502723.3.peg.1300"/>
<keyword evidence="5" id="KW-1185">Reference proteome</keyword>
<feature type="region of interest" description="Disordered" evidence="3">
    <location>
        <begin position="1"/>
        <end position="57"/>
    </location>
</feature>
<dbReference type="Gene3D" id="3.40.50.720">
    <property type="entry name" value="NAD(P)-binding Rossmann-like Domain"/>
    <property type="match status" value="1"/>
</dbReference>
<dbReference type="GO" id="GO:0016616">
    <property type="term" value="F:oxidoreductase activity, acting on the CH-OH group of donors, NAD or NADP as acceptor"/>
    <property type="evidence" value="ECO:0007669"/>
    <property type="project" value="TreeGrafter"/>
</dbReference>
<proteinExistence type="inferred from homology"/>
<dbReference type="Proteomes" id="UP000032545">
    <property type="component" value="Unassembled WGS sequence"/>
</dbReference>
<dbReference type="FunFam" id="3.40.50.720:FF:000084">
    <property type="entry name" value="Short-chain dehydrogenase reductase"/>
    <property type="match status" value="1"/>
</dbReference>
<accession>A0A0D8BGD7</accession>
<dbReference type="AlphaFoldDB" id="A0A0D8BGD7"/>
<feature type="compositionally biased region" description="Pro residues" evidence="3">
    <location>
        <begin position="30"/>
        <end position="53"/>
    </location>
</feature>
<name>A0A0D8BGD7_9ACTN</name>
<evidence type="ECO:0000256" key="1">
    <source>
        <dbReference type="ARBA" id="ARBA00006484"/>
    </source>
</evidence>
<dbReference type="Pfam" id="PF13561">
    <property type="entry name" value="adh_short_C2"/>
    <property type="match status" value="1"/>
</dbReference>
<evidence type="ECO:0008006" key="6">
    <source>
        <dbReference type="Google" id="ProtNLM"/>
    </source>
</evidence>